<dbReference type="SMART" id="SM00086">
    <property type="entry name" value="PAC"/>
    <property type="match status" value="2"/>
</dbReference>
<feature type="domain" description="PAS" evidence="2">
    <location>
        <begin position="296"/>
        <end position="349"/>
    </location>
</feature>
<dbReference type="SMART" id="SM00267">
    <property type="entry name" value="GGDEF"/>
    <property type="match status" value="1"/>
</dbReference>
<evidence type="ECO:0000313" key="5">
    <source>
        <dbReference type="EMBL" id="AOV16015.1"/>
    </source>
</evidence>
<dbReference type="Gene3D" id="3.30.450.40">
    <property type="match status" value="1"/>
</dbReference>
<dbReference type="PROSITE" id="PS50113">
    <property type="entry name" value="PAC"/>
    <property type="match status" value="2"/>
</dbReference>
<dbReference type="InterPro" id="IPR052155">
    <property type="entry name" value="Biofilm_reg_signaling"/>
</dbReference>
<feature type="domain" description="PAC" evidence="3">
    <location>
        <begin position="250"/>
        <end position="302"/>
    </location>
</feature>
<evidence type="ECO:0008006" key="7">
    <source>
        <dbReference type="Google" id="ProtNLM"/>
    </source>
</evidence>
<dbReference type="SUPFAM" id="SSF55781">
    <property type="entry name" value="GAF domain-like"/>
    <property type="match status" value="1"/>
</dbReference>
<accession>A0A1D8K4Y2</accession>
<dbReference type="InterPro" id="IPR000014">
    <property type="entry name" value="PAS"/>
</dbReference>
<dbReference type="Proteomes" id="UP000095342">
    <property type="component" value="Chromosome"/>
</dbReference>
<dbReference type="SUPFAM" id="SSF55073">
    <property type="entry name" value="Nucleotide cyclase"/>
    <property type="match status" value="1"/>
</dbReference>
<keyword evidence="6" id="KW-1185">Reference proteome</keyword>
<dbReference type="Gene3D" id="3.30.70.270">
    <property type="match status" value="1"/>
</dbReference>
<sequence>MKATTDAPANADCLRELHALLVEHFTEFDAFAEACLDRGRRMLGLTTGIISHISGQDYEVVKVRTPLDGLHDGDHFTLADTYCAAVIERVAPVGYAHVGELPDMRNHPVYVGLQLESYLGVPLRVGGAIYGTLNFSDTAVRSQNFTALEIECIEAMAALLGRFIEAEQADRALAEREQLFAQSFRHALIGKALATPERRIIEVNPALCHLLGYPREALIEHTPDAFTHPDDRHLTDDLYRELFAGEREHFEIEKRYLHADGRIVHARLGIALVRHADGRPWLAIGQLVDLTAAKQRERELYALLEAVPEALVVVGEALEVVRVNAAAEQLFGYSRGALIGQPVGLLMPEQVRKRQLELLRDGPAQAHDVRHVDNTELRGLRADGSEFPCEISMTATEIEGQQRSLVAVRDVTERRRMQAELVRLAESDPLTGLANRRVFDQTLTREHARLRRGCPALSLVLLDLDHFKRVNDRFGHAVGDRVLVRLAQVLREIVRETDLPARLGGEEFGVLLPDTGLAAAGVFAERLRKALHRADWPIPEVTASIGVAALCDASVSTESLYRAADQALYAAKGAGRDRVMLADTPCVGRPIPIQGKA</sequence>
<dbReference type="SMART" id="SM00091">
    <property type="entry name" value="PAS"/>
    <property type="match status" value="2"/>
</dbReference>
<dbReference type="InterPro" id="IPR029787">
    <property type="entry name" value="Nucleotide_cyclase"/>
</dbReference>
<evidence type="ECO:0000256" key="1">
    <source>
        <dbReference type="ARBA" id="ARBA00001946"/>
    </source>
</evidence>
<dbReference type="KEGG" id="aaeo:BJI67_02050"/>
<dbReference type="SUPFAM" id="SSF55785">
    <property type="entry name" value="PYP-like sensor domain (PAS domain)"/>
    <property type="match status" value="2"/>
</dbReference>
<dbReference type="CDD" id="cd00130">
    <property type="entry name" value="PAS"/>
    <property type="match status" value="2"/>
</dbReference>
<dbReference type="InterPro" id="IPR029016">
    <property type="entry name" value="GAF-like_dom_sf"/>
</dbReference>
<dbReference type="InterPro" id="IPR000700">
    <property type="entry name" value="PAS-assoc_C"/>
</dbReference>
<dbReference type="NCBIfam" id="TIGR00254">
    <property type="entry name" value="GGDEF"/>
    <property type="match status" value="1"/>
</dbReference>
<dbReference type="Pfam" id="PF00990">
    <property type="entry name" value="GGDEF"/>
    <property type="match status" value="1"/>
</dbReference>
<organism evidence="5 6">
    <name type="scientific">Acidihalobacter aeolianus</name>
    <dbReference type="NCBI Taxonomy" id="2792603"/>
    <lineage>
        <taxon>Bacteria</taxon>
        <taxon>Pseudomonadati</taxon>
        <taxon>Pseudomonadota</taxon>
        <taxon>Gammaproteobacteria</taxon>
        <taxon>Chromatiales</taxon>
        <taxon>Ectothiorhodospiraceae</taxon>
        <taxon>Acidihalobacter</taxon>
    </lineage>
</organism>
<dbReference type="AlphaFoldDB" id="A0A1D8K4Y2"/>
<dbReference type="NCBIfam" id="TIGR00229">
    <property type="entry name" value="sensory_box"/>
    <property type="match status" value="2"/>
</dbReference>
<proteinExistence type="predicted"/>
<dbReference type="PANTHER" id="PTHR44757:SF2">
    <property type="entry name" value="BIOFILM ARCHITECTURE MAINTENANCE PROTEIN MBAA"/>
    <property type="match status" value="1"/>
</dbReference>
<feature type="domain" description="PAS" evidence="2">
    <location>
        <begin position="199"/>
        <end position="246"/>
    </location>
</feature>
<dbReference type="RefSeq" id="WP_070071613.1">
    <property type="nucleotide sequence ID" value="NZ_CP017448.1"/>
</dbReference>
<evidence type="ECO:0000259" key="2">
    <source>
        <dbReference type="PROSITE" id="PS50112"/>
    </source>
</evidence>
<dbReference type="Pfam" id="PF08447">
    <property type="entry name" value="PAS_3"/>
    <property type="match status" value="1"/>
</dbReference>
<dbReference type="Pfam" id="PF13185">
    <property type="entry name" value="GAF_2"/>
    <property type="match status" value="1"/>
</dbReference>
<dbReference type="InterPro" id="IPR035965">
    <property type="entry name" value="PAS-like_dom_sf"/>
</dbReference>
<dbReference type="PANTHER" id="PTHR44757">
    <property type="entry name" value="DIGUANYLATE CYCLASE DGCP"/>
    <property type="match status" value="1"/>
</dbReference>
<dbReference type="Gene3D" id="3.30.450.20">
    <property type="entry name" value="PAS domain"/>
    <property type="match status" value="2"/>
</dbReference>
<evidence type="ECO:0000259" key="3">
    <source>
        <dbReference type="PROSITE" id="PS50113"/>
    </source>
</evidence>
<dbReference type="FunFam" id="3.30.70.270:FF:000001">
    <property type="entry name" value="Diguanylate cyclase domain protein"/>
    <property type="match status" value="1"/>
</dbReference>
<dbReference type="InterPro" id="IPR003018">
    <property type="entry name" value="GAF"/>
</dbReference>
<gene>
    <name evidence="5" type="ORF">BJI67_02050</name>
</gene>
<dbReference type="PROSITE" id="PS50887">
    <property type="entry name" value="GGDEF"/>
    <property type="match status" value="1"/>
</dbReference>
<feature type="domain" description="PAC" evidence="3">
    <location>
        <begin position="373"/>
        <end position="423"/>
    </location>
</feature>
<reference evidence="5 6" key="1">
    <citation type="submission" date="2016-09" db="EMBL/GenBank/DDBJ databases">
        <title>Acidihalobacter prosperus V6 (DSM14174).</title>
        <authorList>
            <person name="Khaleque H.N."/>
            <person name="Ramsay J.P."/>
            <person name="Murphy R.J.T."/>
            <person name="Kaksonen A.H."/>
            <person name="Boxall N.J."/>
            <person name="Watkin E.L.J."/>
        </authorList>
    </citation>
    <scope>NUCLEOTIDE SEQUENCE [LARGE SCALE GENOMIC DNA]</scope>
    <source>
        <strain evidence="5 6">V6</strain>
    </source>
</reference>
<dbReference type="Pfam" id="PF13426">
    <property type="entry name" value="PAS_9"/>
    <property type="match status" value="1"/>
</dbReference>
<protein>
    <recommendedName>
        <fullName evidence="7">Diguanylate cyclase</fullName>
    </recommendedName>
</protein>
<comment type="cofactor">
    <cofactor evidence="1">
        <name>Mg(2+)</name>
        <dbReference type="ChEBI" id="CHEBI:18420"/>
    </cofactor>
</comment>
<dbReference type="EMBL" id="CP017448">
    <property type="protein sequence ID" value="AOV16015.1"/>
    <property type="molecule type" value="Genomic_DNA"/>
</dbReference>
<dbReference type="GO" id="GO:0003824">
    <property type="term" value="F:catalytic activity"/>
    <property type="evidence" value="ECO:0007669"/>
    <property type="project" value="UniProtKB-ARBA"/>
</dbReference>
<dbReference type="InterPro" id="IPR043128">
    <property type="entry name" value="Rev_trsase/Diguanyl_cyclase"/>
</dbReference>
<evidence type="ECO:0000313" key="6">
    <source>
        <dbReference type="Proteomes" id="UP000095342"/>
    </source>
</evidence>
<name>A0A1D8K4Y2_9GAMM</name>
<dbReference type="PROSITE" id="PS50112">
    <property type="entry name" value="PAS"/>
    <property type="match status" value="2"/>
</dbReference>
<dbReference type="InterPro" id="IPR001610">
    <property type="entry name" value="PAC"/>
</dbReference>
<dbReference type="InterPro" id="IPR013655">
    <property type="entry name" value="PAS_fold_3"/>
</dbReference>
<evidence type="ECO:0000259" key="4">
    <source>
        <dbReference type="PROSITE" id="PS50887"/>
    </source>
</evidence>
<dbReference type="CDD" id="cd01949">
    <property type="entry name" value="GGDEF"/>
    <property type="match status" value="1"/>
</dbReference>
<feature type="domain" description="GGDEF" evidence="4">
    <location>
        <begin position="455"/>
        <end position="584"/>
    </location>
</feature>
<dbReference type="InterPro" id="IPR000160">
    <property type="entry name" value="GGDEF_dom"/>
</dbReference>